<dbReference type="EMBL" id="JANAKD010000080">
    <property type="protein sequence ID" value="KAJ3497938.1"/>
    <property type="molecule type" value="Genomic_DNA"/>
</dbReference>
<evidence type="ECO:0000313" key="1">
    <source>
        <dbReference type="EMBL" id="KAJ3497938.1"/>
    </source>
</evidence>
<proteinExistence type="predicted"/>
<name>A0ACC1R5G0_9HYPO</name>
<comment type="caution">
    <text evidence="1">The sequence shown here is derived from an EMBL/GenBank/DDBJ whole genome shotgun (WGS) entry which is preliminary data.</text>
</comment>
<gene>
    <name evidence="1" type="ORF">NLG97_g1510</name>
</gene>
<sequence>MKLYFSMFRTVKKRSARSNNGAQQYNRNNAHVRGHKKPNAISRKRKKKLSMIDANLLYIISFLGFIVSVFISWFVKLHIANPGEAFRRYLQYPLLFPSRGIGLTRFEALALVSFLSANGLIIFLPSFFPGWREVQRRAAMAALVNLVPLSMGGRSVIIDILNMPESWKKTLHIFSGSIVVVECLLHTIITVSLNPKPGQLTTSGWAASGILLAGTLSAMPPVRRRFGKWFMTVHRALFIGFMSTLLWHILRIGSQRARVLAWVSISIWSSTTSFRIFRIWRYSVVAEIVRNTETSDATMCEVRLERAVKIHPGAYFYIYFPDGVLTSCGLFRFNYTRSFTAMAMWHPTEETRLVTSISFLLSRHCGQASTVARLGEGKTILLDGPYGQDLRLQDQETVVLVAKGVGIAAILPLALDLGIRKHHDNCIRDGIQGLRDRLRALESSSNATESAIRQEDVSKEISDLQTIKLFRDTTKKVVLLWSLERNSNMDWVQRELQQLQELDEQHRVGFDPFKISKYWMCLNPNGRRSFDSTIISMLKQERATLPGRMTVVVSGDEAFRRLVRNGVVDGAGVELIHYHEAAYQPWTRGQRPRYPVQRVQNNTVALQDIRSVTTPKRAYSVASMTSIYSSK</sequence>
<accession>A0ACC1R5G0</accession>
<protein>
    <submittedName>
        <fullName evidence="1">Uncharacterized protein</fullName>
    </submittedName>
</protein>
<dbReference type="Proteomes" id="UP001148737">
    <property type="component" value="Unassembled WGS sequence"/>
</dbReference>
<organism evidence="1 2">
    <name type="scientific">Lecanicillium saksenae</name>
    <dbReference type="NCBI Taxonomy" id="468837"/>
    <lineage>
        <taxon>Eukaryota</taxon>
        <taxon>Fungi</taxon>
        <taxon>Dikarya</taxon>
        <taxon>Ascomycota</taxon>
        <taxon>Pezizomycotina</taxon>
        <taxon>Sordariomycetes</taxon>
        <taxon>Hypocreomycetidae</taxon>
        <taxon>Hypocreales</taxon>
        <taxon>Cordycipitaceae</taxon>
        <taxon>Lecanicillium</taxon>
    </lineage>
</organism>
<reference evidence="1" key="1">
    <citation type="submission" date="2022-07" db="EMBL/GenBank/DDBJ databases">
        <title>Genome Sequence of Lecanicillium saksenae.</title>
        <authorList>
            <person name="Buettner E."/>
        </authorList>
    </citation>
    <scope>NUCLEOTIDE SEQUENCE</scope>
    <source>
        <strain evidence="1">VT-O1</strain>
    </source>
</reference>
<evidence type="ECO:0000313" key="2">
    <source>
        <dbReference type="Proteomes" id="UP001148737"/>
    </source>
</evidence>
<keyword evidence="2" id="KW-1185">Reference proteome</keyword>